<protein>
    <submittedName>
        <fullName evidence="2">Methyl-transferase</fullName>
    </submittedName>
</protein>
<dbReference type="AlphaFoldDB" id="A0A0W0VNN4"/>
<organism evidence="2 3">
    <name type="scientific">Legionella londiniensis</name>
    <dbReference type="NCBI Taxonomy" id="45068"/>
    <lineage>
        <taxon>Bacteria</taxon>
        <taxon>Pseudomonadati</taxon>
        <taxon>Pseudomonadota</taxon>
        <taxon>Gammaproteobacteria</taxon>
        <taxon>Legionellales</taxon>
        <taxon>Legionellaceae</taxon>
        <taxon>Legionella</taxon>
    </lineage>
</organism>
<evidence type="ECO:0000259" key="1">
    <source>
        <dbReference type="Pfam" id="PF08241"/>
    </source>
</evidence>
<dbReference type="STRING" id="45068.Llon_0894"/>
<sequence length="245" mass="27722">MLSNQSIKFRLLEQWFRSPQGIRVAQAFAAELLPLRESIGGQTLLQLGNCGDNLWLASLRFQYKWIVTPYNTTQKNTVVASLNALPIDRDSVDCVVAPLTLEAFADARYPLDEIDRVLKSMGYAIFFGVNPVSFWGAALKLRIVSCYGYAKVALMSSFSLKRAMAQRGFQQCVHNSFYYIPPVRSEAMIQRLSFLNEMGKMIWPFPAGFYCLILQKYHDSPIWLKKAVSAKQFLLDEKASLPVTG</sequence>
<dbReference type="PATRIC" id="fig|45068.5.peg.961"/>
<dbReference type="SUPFAM" id="SSF53335">
    <property type="entry name" value="S-adenosyl-L-methionine-dependent methyltransferases"/>
    <property type="match status" value="1"/>
</dbReference>
<dbReference type="InterPro" id="IPR029063">
    <property type="entry name" value="SAM-dependent_MTases_sf"/>
</dbReference>
<accession>A0A0W0VNN4</accession>
<evidence type="ECO:0000313" key="3">
    <source>
        <dbReference type="Proteomes" id="UP000054997"/>
    </source>
</evidence>
<feature type="domain" description="Methyltransferase type 11" evidence="1">
    <location>
        <begin position="76"/>
        <end position="126"/>
    </location>
</feature>
<proteinExistence type="predicted"/>
<dbReference type="Gene3D" id="3.40.50.150">
    <property type="entry name" value="Vaccinia Virus protein VP39"/>
    <property type="match status" value="1"/>
</dbReference>
<dbReference type="Pfam" id="PF08241">
    <property type="entry name" value="Methyltransf_11"/>
    <property type="match status" value="1"/>
</dbReference>
<dbReference type="Proteomes" id="UP000054997">
    <property type="component" value="Unassembled WGS sequence"/>
</dbReference>
<keyword evidence="2" id="KW-0808">Transferase</keyword>
<keyword evidence="3" id="KW-1185">Reference proteome</keyword>
<evidence type="ECO:0000313" key="2">
    <source>
        <dbReference type="EMBL" id="KTD21729.1"/>
    </source>
</evidence>
<name>A0A0W0VNN4_9GAMM</name>
<dbReference type="OrthoDB" id="6191410at2"/>
<dbReference type="RefSeq" id="WP_058528894.1">
    <property type="nucleotide sequence ID" value="NZ_CAAAHZ010000002.1"/>
</dbReference>
<dbReference type="InterPro" id="IPR013216">
    <property type="entry name" value="Methyltransf_11"/>
</dbReference>
<reference evidence="2 3" key="1">
    <citation type="submission" date="2015-11" db="EMBL/GenBank/DDBJ databases">
        <title>Genomic analysis of 38 Legionella species identifies large and diverse effector repertoires.</title>
        <authorList>
            <person name="Burstein D."/>
            <person name="Amaro F."/>
            <person name="Zusman T."/>
            <person name="Lifshitz Z."/>
            <person name="Cohen O."/>
            <person name="Gilbert J.A."/>
            <person name="Pupko T."/>
            <person name="Shuman H.A."/>
            <person name="Segal G."/>
        </authorList>
    </citation>
    <scope>NUCLEOTIDE SEQUENCE [LARGE SCALE GENOMIC DNA]</scope>
    <source>
        <strain evidence="2 3">ATCC 49505</strain>
    </source>
</reference>
<gene>
    <name evidence="2" type="ORF">Llon_0894</name>
</gene>
<comment type="caution">
    <text evidence="2">The sequence shown here is derived from an EMBL/GenBank/DDBJ whole genome shotgun (WGS) entry which is preliminary data.</text>
</comment>
<dbReference type="GO" id="GO:0008757">
    <property type="term" value="F:S-adenosylmethionine-dependent methyltransferase activity"/>
    <property type="evidence" value="ECO:0007669"/>
    <property type="project" value="InterPro"/>
</dbReference>
<dbReference type="EMBL" id="LNYK01000014">
    <property type="protein sequence ID" value="KTD21729.1"/>
    <property type="molecule type" value="Genomic_DNA"/>
</dbReference>